<evidence type="ECO:0000313" key="2">
    <source>
        <dbReference type="Proteomes" id="UP001417504"/>
    </source>
</evidence>
<accession>A0AAP0K4R3</accession>
<dbReference type="InterPro" id="IPR027417">
    <property type="entry name" value="P-loop_NTPase"/>
</dbReference>
<organism evidence="1 2">
    <name type="scientific">Stephania japonica</name>
    <dbReference type="NCBI Taxonomy" id="461633"/>
    <lineage>
        <taxon>Eukaryota</taxon>
        <taxon>Viridiplantae</taxon>
        <taxon>Streptophyta</taxon>
        <taxon>Embryophyta</taxon>
        <taxon>Tracheophyta</taxon>
        <taxon>Spermatophyta</taxon>
        <taxon>Magnoliopsida</taxon>
        <taxon>Ranunculales</taxon>
        <taxon>Menispermaceae</taxon>
        <taxon>Menispermoideae</taxon>
        <taxon>Cissampelideae</taxon>
        <taxon>Stephania</taxon>
    </lineage>
</organism>
<proteinExistence type="predicted"/>
<evidence type="ECO:0000313" key="1">
    <source>
        <dbReference type="EMBL" id="KAK9145083.1"/>
    </source>
</evidence>
<keyword evidence="2" id="KW-1185">Reference proteome</keyword>
<sequence>MASIAPTTADAIQRANREQHLFQPDKNMQPEASSTRSCRNANTLVKNESLSCEFSRELTAVILVIKYLIEVIFPIRCYWVESAVYFIPGKSVDLWGIVYKIPSFQVLTMSKGSVLPANSYVLEDTADLVQLSFFNEPSEYEKDGIDWKNVHFEDNQECLNLIELQEGTCPGDDMLGSLPSSSSHVDIKNHDTISMAVIDHEGLTTKATTQCTEYSRPKRLVANLVRQHQGTGHLVTQWHVN</sequence>
<name>A0AAP0K4R3_9MAGN</name>
<reference evidence="1 2" key="1">
    <citation type="submission" date="2024-01" db="EMBL/GenBank/DDBJ databases">
        <title>Genome assemblies of Stephania.</title>
        <authorList>
            <person name="Yang L."/>
        </authorList>
    </citation>
    <scope>NUCLEOTIDE SEQUENCE [LARGE SCALE GENOMIC DNA]</scope>
    <source>
        <strain evidence="1">QJT</strain>
        <tissue evidence="1">Leaf</tissue>
    </source>
</reference>
<dbReference type="SUPFAM" id="SSF52540">
    <property type="entry name" value="P-loop containing nucleoside triphosphate hydrolases"/>
    <property type="match status" value="1"/>
</dbReference>
<dbReference type="EMBL" id="JBBNAE010000002">
    <property type="protein sequence ID" value="KAK9145083.1"/>
    <property type="molecule type" value="Genomic_DNA"/>
</dbReference>
<gene>
    <name evidence="1" type="ORF">Sjap_004986</name>
</gene>
<comment type="caution">
    <text evidence="1">The sequence shown here is derived from an EMBL/GenBank/DDBJ whole genome shotgun (WGS) entry which is preliminary data.</text>
</comment>
<protein>
    <submittedName>
        <fullName evidence="1">Uncharacterized protein</fullName>
    </submittedName>
</protein>
<dbReference type="AlphaFoldDB" id="A0AAP0K4R3"/>
<dbReference type="Gene3D" id="1.20.58.530">
    <property type="match status" value="1"/>
</dbReference>
<dbReference type="Proteomes" id="UP001417504">
    <property type="component" value="Unassembled WGS sequence"/>
</dbReference>